<dbReference type="PANTHER" id="PTHR46052:SF1">
    <property type="entry name" value="PHOSDUCIN-LIKE PROTEIN"/>
    <property type="match status" value="1"/>
</dbReference>
<accession>A0A9P6TYG9</accession>
<organism evidence="5 6">
    <name type="scientific">Actinomortierella ambigua</name>
    <dbReference type="NCBI Taxonomy" id="1343610"/>
    <lineage>
        <taxon>Eukaryota</taxon>
        <taxon>Fungi</taxon>
        <taxon>Fungi incertae sedis</taxon>
        <taxon>Mucoromycota</taxon>
        <taxon>Mortierellomycotina</taxon>
        <taxon>Mortierellomycetes</taxon>
        <taxon>Mortierellales</taxon>
        <taxon>Mortierellaceae</taxon>
        <taxon>Actinomortierella</taxon>
    </lineage>
</organism>
<protein>
    <recommendedName>
        <fullName evidence="4">Phosducin domain-containing protein</fullName>
    </recommendedName>
</protein>
<dbReference type="SUPFAM" id="SSF52833">
    <property type="entry name" value="Thioredoxin-like"/>
    <property type="match status" value="1"/>
</dbReference>
<feature type="domain" description="Phosducin" evidence="4">
    <location>
        <begin position="99"/>
        <end position="317"/>
    </location>
</feature>
<dbReference type="GO" id="GO:0008277">
    <property type="term" value="P:regulation of G protein-coupled receptor signaling pathway"/>
    <property type="evidence" value="ECO:0007669"/>
    <property type="project" value="InterPro"/>
</dbReference>
<dbReference type="Pfam" id="PF02114">
    <property type="entry name" value="Phosducin"/>
    <property type="match status" value="1"/>
</dbReference>
<dbReference type="EMBL" id="JAAAJB010000642">
    <property type="protein sequence ID" value="KAG0252661.1"/>
    <property type="molecule type" value="Genomic_DNA"/>
</dbReference>
<sequence length="326" mass="36464">MSLDDALLSKLPLRHENDPDATLSTSSQPEQRARYLYDNASDDWGSSVSEDDGDDDHDGGDGDEDGELLGTHHSRIGKSSSSTATAAGPSIPQYPERETGAKTGPKGVLADQQYHRQRQDEERAQQLAAYQAKMQGKAITTTTYREDFERERQAAIARGEAPPTDAALQQEDDDDEKELARIRQNRLKQYQSGSSRPALAPGRKVFGTLMEMNGAQYVTAIDDEHKDTTVIIHIYAEGNPECRRLDDCLILLAARYATTKFIRINAREVDFDPQVCPTVLAYRAGELVGNMVKISYDLKDDFDDLELEELFTKYVLISCLYAFMHF</sequence>
<feature type="region of interest" description="Disordered" evidence="3">
    <location>
        <begin position="1"/>
        <end position="106"/>
    </location>
</feature>
<reference evidence="5" key="1">
    <citation type="journal article" date="2020" name="Fungal Divers.">
        <title>Resolving the Mortierellaceae phylogeny through synthesis of multi-gene phylogenetics and phylogenomics.</title>
        <authorList>
            <person name="Vandepol N."/>
            <person name="Liber J."/>
            <person name="Desiro A."/>
            <person name="Na H."/>
            <person name="Kennedy M."/>
            <person name="Barry K."/>
            <person name="Grigoriev I.V."/>
            <person name="Miller A.N."/>
            <person name="O'Donnell K."/>
            <person name="Stajich J.E."/>
            <person name="Bonito G."/>
        </authorList>
    </citation>
    <scope>NUCLEOTIDE SEQUENCE</scope>
    <source>
        <strain evidence="5">BC1065</strain>
    </source>
</reference>
<dbReference type="Gene3D" id="3.40.30.10">
    <property type="entry name" value="Glutaredoxin"/>
    <property type="match status" value="1"/>
</dbReference>
<dbReference type="InterPro" id="IPR051499">
    <property type="entry name" value="Phosducin-like_reg"/>
</dbReference>
<dbReference type="InterPro" id="IPR024253">
    <property type="entry name" value="Phosducin_thioredoxin-like_dom"/>
</dbReference>
<dbReference type="PANTHER" id="PTHR46052">
    <property type="entry name" value="PHOSDUCIN-LIKE PROTEIN"/>
    <property type="match status" value="1"/>
</dbReference>
<gene>
    <name evidence="5" type="ORF">DFQ27_007934</name>
</gene>
<keyword evidence="2" id="KW-0597">Phosphoprotein</keyword>
<evidence type="ECO:0000313" key="6">
    <source>
        <dbReference type="Proteomes" id="UP000807716"/>
    </source>
</evidence>
<proteinExistence type="inferred from homology"/>
<dbReference type="InterPro" id="IPR023196">
    <property type="entry name" value="Phosducin_N_dom_sf"/>
</dbReference>
<evidence type="ECO:0000256" key="3">
    <source>
        <dbReference type="SAM" id="MobiDB-lite"/>
    </source>
</evidence>
<dbReference type="CDD" id="cd02987">
    <property type="entry name" value="Phd_like_Phd"/>
    <property type="match status" value="1"/>
</dbReference>
<comment type="caution">
    <text evidence="5">The sequence shown here is derived from an EMBL/GenBank/DDBJ whole genome shotgun (WGS) entry which is preliminary data.</text>
</comment>
<evidence type="ECO:0000259" key="4">
    <source>
        <dbReference type="Pfam" id="PF02114"/>
    </source>
</evidence>
<dbReference type="AlphaFoldDB" id="A0A9P6TYG9"/>
<keyword evidence="6" id="KW-1185">Reference proteome</keyword>
<dbReference type="OrthoDB" id="70588at2759"/>
<dbReference type="InterPro" id="IPR036249">
    <property type="entry name" value="Thioredoxin-like_sf"/>
</dbReference>
<evidence type="ECO:0000256" key="2">
    <source>
        <dbReference type="ARBA" id="ARBA00022553"/>
    </source>
</evidence>
<evidence type="ECO:0000256" key="1">
    <source>
        <dbReference type="ARBA" id="ARBA00009686"/>
    </source>
</evidence>
<feature type="compositionally biased region" description="Acidic residues" evidence="3">
    <location>
        <begin position="49"/>
        <end position="67"/>
    </location>
</feature>
<evidence type="ECO:0000313" key="5">
    <source>
        <dbReference type="EMBL" id="KAG0252661.1"/>
    </source>
</evidence>
<dbReference type="InterPro" id="IPR001200">
    <property type="entry name" value="Phosducin"/>
</dbReference>
<dbReference type="Proteomes" id="UP000807716">
    <property type="component" value="Unassembled WGS sequence"/>
</dbReference>
<feature type="region of interest" description="Disordered" evidence="3">
    <location>
        <begin position="156"/>
        <end position="177"/>
    </location>
</feature>
<dbReference type="Gene3D" id="1.10.168.10">
    <property type="entry name" value="Phosducin, domain 2"/>
    <property type="match status" value="1"/>
</dbReference>
<comment type="similarity">
    <text evidence="1">Belongs to the phosducin family.</text>
</comment>
<name>A0A9P6TYG9_9FUNG</name>